<evidence type="ECO:0000313" key="3">
    <source>
        <dbReference type="Proteomes" id="UP000091857"/>
    </source>
</evidence>
<keyword evidence="3" id="KW-1185">Reference proteome</keyword>
<proteinExistence type="predicted"/>
<organism evidence="2 3">
    <name type="scientific">Manihot esculenta</name>
    <name type="common">Cassava</name>
    <name type="synonym">Jatropha manihot</name>
    <dbReference type="NCBI Taxonomy" id="3983"/>
    <lineage>
        <taxon>Eukaryota</taxon>
        <taxon>Viridiplantae</taxon>
        <taxon>Streptophyta</taxon>
        <taxon>Embryophyta</taxon>
        <taxon>Tracheophyta</taxon>
        <taxon>Spermatophyta</taxon>
        <taxon>Magnoliopsida</taxon>
        <taxon>eudicotyledons</taxon>
        <taxon>Gunneridae</taxon>
        <taxon>Pentapetalae</taxon>
        <taxon>rosids</taxon>
        <taxon>fabids</taxon>
        <taxon>Malpighiales</taxon>
        <taxon>Euphorbiaceae</taxon>
        <taxon>Crotonoideae</taxon>
        <taxon>Manihoteae</taxon>
        <taxon>Manihot</taxon>
    </lineage>
</organism>
<dbReference type="InterPro" id="IPR038951">
    <property type="entry name" value="OEP37-like"/>
</dbReference>
<evidence type="ECO:0000256" key="1">
    <source>
        <dbReference type="SAM" id="MobiDB-lite"/>
    </source>
</evidence>
<dbReference type="STRING" id="3983.A0A2C9WJ83"/>
<dbReference type="Proteomes" id="UP000091857">
    <property type="component" value="Chromosome 1"/>
</dbReference>
<dbReference type="GO" id="GO:0009707">
    <property type="term" value="C:chloroplast outer membrane"/>
    <property type="evidence" value="ECO:0000318"/>
    <property type="project" value="GO_Central"/>
</dbReference>
<feature type="compositionally biased region" description="Pro residues" evidence="1">
    <location>
        <begin position="11"/>
        <end position="50"/>
    </location>
</feature>
<name>A0A2C9WJ83_MANES</name>
<evidence type="ECO:0000313" key="2">
    <source>
        <dbReference type="EMBL" id="OAY59167.1"/>
    </source>
</evidence>
<comment type="caution">
    <text evidence="2">The sequence shown here is derived from an EMBL/GenBank/DDBJ whole genome shotgun (WGS) entry which is preliminary data.</text>
</comment>
<reference evidence="3" key="1">
    <citation type="journal article" date="2016" name="Nat. Biotechnol.">
        <title>Sequencing wild and cultivated cassava and related species reveals extensive interspecific hybridization and genetic diversity.</title>
        <authorList>
            <person name="Bredeson J.V."/>
            <person name="Lyons J.B."/>
            <person name="Prochnik S.E."/>
            <person name="Wu G.A."/>
            <person name="Ha C.M."/>
            <person name="Edsinger-Gonzales E."/>
            <person name="Grimwood J."/>
            <person name="Schmutz J."/>
            <person name="Rabbi I.Y."/>
            <person name="Egesi C."/>
            <person name="Nauluvula P."/>
            <person name="Lebot V."/>
            <person name="Ndunguru J."/>
            <person name="Mkamilo G."/>
            <person name="Bart R.S."/>
            <person name="Setter T.L."/>
            <person name="Gleadow R.M."/>
            <person name="Kulakow P."/>
            <person name="Ferguson M.E."/>
            <person name="Rounsley S."/>
            <person name="Rokhsar D.S."/>
        </authorList>
    </citation>
    <scope>NUCLEOTIDE SEQUENCE [LARGE SCALE GENOMIC DNA]</scope>
    <source>
        <strain evidence="3">cv. AM560-2</strain>
    </source>
</reference>
<dbReference type="GO" id="GO:0005216">
    <property type="term" value="F:monoatomic ion channel activity"/>
    <property type="evidence" value="ECO:0000318"/>
    <property type="project" value="GO_Central"/>
</dbReference>
<gene>
    <name evidence="2" type="ORF">MANES_01G010100v8</name>
</gene>
<dbReference type="AlphaFoldDB" id="A0A2C9WJ83"/>
<feature type="region of interest" description="Disordered" evidence="1">
    <location>
        <begin position="1"/>
        <end position="50"/>
    </location>
</feature>
<dbReference type="PANTHER" id="PTHR35484:SF2">
    <property type="entry name" value="OUTER ENVELOPE PORE PROTEIN 37, CHLOROPLASTIC"/>
    <property type="match status" value="1"/>
</dbReference>
<dbReference type="OrthoDB" id="2011802at2759"/>
<dbReference type="OMA" id="FRIKKRW"/>
<protein>
    <recommendedName>
        <fullName evidence="4">Outer envelope pore protein 37, chloroplastic</fullName>
    </recommendedName>
</protein>
<dbReference type="EMBL" id="CM004387">
    <property type="protein sequence ID" value="OAY59167.1"/>
    <property type="molecule type" value="Genomic_DNA"/>
</dbReference>
<evidence type="ECO:0008006" key="4">
    <source>
        <dbReference type="Google" id="ProtNLM"/>
    </source>
</evidence>
<dbReference type="GO" id="GO:0006812">
    <property type="term" value="P:monoatomic cation transport"/>
    <property type="evidence" value="ECO:0000318"/>
    <property type="project" value="GO_Central"/>
</dbReference>
<dbReference type="PANTHER" id="PTHR35484">
    <property type="entry name" value="OUTER ENVELOPE PORE PROTEIN 37, CHLOROPLASTIC"/>
    <property type="match status" value="1"/>
</dbReference>
<dbReference type="Gramene" id="Manes.01G010100.1.v8.1">
    <property type="protein sequence ID" value="Manes.01G010100.1.v8.1.CDS"/>
    <property type="gene ID" value="Manes.01G010100.v8.1"/>
</dbReference>
<accession>A0A2C9WJ83</accession>
<sequence length="345" mass="38393">MAESQLTLSLPPLPNHMVPPIPSADPPPPLVYSLQSPPPSTAPPPPPPPPIFFKRPSARVTSEFDSDSSLFLHKVSCKLFDSLVKLKVSFQNNNKGEISDSQISFTSKLLSIHYDPAEQNALIKGSFDVGPNLQLKAAHDVKAQRGEVSMVAKLADPGYALELSSPVPTIGLPRATFKFPIGEVSLEEREDEEVKRTLSIGGMVKGKMLNGLCAAQFNDEDLKLRYAYKDEELSFIPSISLPSNALSFALKRRISPNNKLSYWYNFDSNNWSAVYKHTYGKDYKFKAGYDSDVRLGWASLWVGDEGGKAKTAPMKMKVQFMLQVPQDDIRSSALMFRVKKRWDIL</sequence>